<evidence type="ECO:0000256" key="2">
    <source>
        <dbReference type="ARBA" id="ARBA00047806"/>
    </source>
</evidence>
<organism evidence="6 7">
    <name type="scientific">Winogradskyella poriferorum</name>
    <dbReference type="NCBI Taxonomy" id="307627"/>
    <lineage>
        <taxon>Bacteria</taxon>
        <taxon>Pseudomonadati</taxon>
        <taxon>Bacteroidota</taxon>
        <taxon>Flavobacteriia</taxon>
        <taxon>Flavobacteriales</taxon>
        <taxon>Flavobacteriaceae</taxon>
        <taxon>Winogradskyella</taxon>
    </lineage>
</organism>
<gene>
    <name evidence="4 6" type="primary">msrA</name>
    <name evidence="6" type="ORF">V1468_13490</name>
</gene>
<dbReference type="InterPro" id="IPR036509">
    <property type="entry name" value="Met_Sox_Rdtase_MsrA_sf"/>
</dbReference>
<protein>
    <recommendedName>
        <fullName evidence="4">Peptide methionine sulfoxide reductase MsrA</fullName>
        <shortName evidence="4">Protein-methionine-S-oxide reductase</shortName>
        <ecNumber evidence="4">1.8.4.11</ecNumber>
    </recommendedName>
    <alternativeName>
        <fullName evidence="4">Peptide-methionine (S)-S-oxide reductase</fullName>
        <shortName evidence="4">Peptide Met(O) reductase</shortName>
    </alternativeName>
</protein>
<comment type="catalytic activity">
    <reaction evidence="2 4">
        <text>L-methionyl-[protein] + [thioredoxin]-disulfide + H2O = L-methionyl-(S)-S-oxide-[protein] + [thioredoxin]-dithiol</text>
        <dbReference type="Rhea" id="RHEA:14217"/>
        <dbReference type="Rhea" id="RHEA-COMP:10698"/>
        <dbReference type="Rhea" id="RHEA-COMP:10700"/>
        <dbReference type="Rhea" id="RHEA-COMP:12313"/>
        <dbReference type="Rhea" id="RHEA-COMP:12315"/>
        <dbReference type="ChEBI" id="CHEBI:15377"/>
        <dbReference type="ChEBI" id="CHEBI:16044"/>
        <dbReference type="ChEBI" id="CHEBI:29950"/>
        <dbReference type="ChEBI" id="CHEBI:44120"/>
        <dbReference type="ChEBI" id="CHEBI:50058"/>
        <dbReference type="EC" id="1.8.4.11"/>
    </reaction>
</comment>
<feature type="domain" description="Peptide methionine sulphoxide reductase MsrA" evidence="5">
    <location>
        <begin position="8"/>
        <end position="158"/>
    </location>
</feature>
<dbReference type="Proteomes" id="UP001356704">
    <property type="component" value="Unassembled WGS sequence"/>
</dbReference>
<dbReference type="HAMAP" id="MF_01401">
    <property type="entry name" value="MsrA"/>
    <property type="match status" value="1"/>
</dbReference>
<dbReference type="SUPFAM" id="SSF55068">
    <property type="entry name" value="Peptide methionine sulfoxide reductase"/>
    <property type="match status" value="1"/>
</dbReference>
<keyword evidence="7" id="KW-1185">Reference proteome</keyword>
<evidence type="ECO:0000256" key="3">
    <source>
        <dbReference type="ARBA" id="ARBA00048782"/>
    </source>
</evidence>
<comment type="function">
    <text evidence="4">Has an important function as a repair enzyme for proteins that have been inactivated by oxidation. Catalyzes the reversible oxidation-reduction of methionine sulfoxide in proteins to methionine.</text>
</comment>
<reference evidence="6 7" key="1">
    <citation type="submission" date="2024-02" db="EMBL/GenBank/DDBJ databases">
        <title>Winogradskyella poriferorum JCM 12885.</title>
        <authorList>
            <person name="Zhang D.-F."/>
            <person name="Fu Z.-Y."/>
        </authorList>
    </citation>
    <scope>NUCLEOTIDE SEQUENCE [LARGE SCALE GENOMIC DNA]</scope>
    <source>
        <strain evidence="6 7">JCM 12885</strain>
    </source>
</reference>
<comment type="caution">
    <text evidence="6">The sequence shown here is derived from an EMBL/GenBank/DDBJ whole genome shotgun (WGS) entry which is preliminary data.</text>
</comment>
<evidence type="ECO:0000313" key="6">
    <source>
        <dbReference type="EMBL" id="MEF3080022.1"/>
    </source>
</evidence>
<proteinExistence type="inferred from homology"/>
<accession>A0ABU7W7S9</accession>
<dbReference type="EC" id="1.8.4.11" evidence="4"/>
<evidence type="ECO:0000259" key="5">
    <source>
        <dbReference type="Pfam" id="PF01625"/>
    </source>
</evidence>
<dbReference type="EMBL" id="JAZHOU010000005">
    <property type="protein sequence ID" value="MEF3080022.1"/>
    <property type="molecule type" value="Genomic_DNA"/>
</dbReference>
<comment type="similarity">
    <text evidence="4">Belongs to the MsrA Met sulfoxide reductase family.</text>
</comment>
<feature type="active site" evidence="4">
    <location>
        <position position="14"/>
    </location>
</feature>
<evidence type="ECO:0000313" key="7">
    <source>
        <dbReference type="Proteomes" id="UP001356704"/>
    </source>
</evidence>
<evidence type="ECO:0000256" key="1">
    <source>
        <dbReference type="ARBA" id="ARBA00023002"/>
    </source>
</evidence>
<dbReference type="InterPro" id="IPR002569">
    <property type="entry name" value="Met_Sox_Rdtase_MsrA_dom"/>
</dbReference>
<keyword evidence="1 4" id="KW-0560">Oxidoreductase</keyword>
<dbReference type="NCBIfam" id="TIGR00401">
    <property type="entry name" value="msrA"/>
    <property type="match status" value="1"/>
</dbReference>
<comment type="catalytic activity">
    <reaction evidence="3 4">
        <text>[thioredoxin]-disulfide + L-methionine + H2O = L-methionine (S)-S-oxide + [thioredoxin]-dithiol</text>
        <dbReference type="Rhea" id="RHEA:19993"/>
        <dbReference type="Rhea" id="RHEA-COMP:10698"/>
        <dbReference type="Rhea" id="RHEA-COMP:10700"/>
        <dbReference type="ChEBI" id="CHEBI:15377"/>
        <dbReference type="ChEBI" id="CHEBI:29950"/>
        <dbReference type="ChEBI" id="CHEBI:50058"/>
        <dbReference type="ChEBI" id="CHEBI:57844"/>
        <dbReference type="ChEBI" id="CHEBI:58772"/>
        <dbReference type="EC" id="1.8.4.11"/>
    </reaction>
</comment>
<name>A0ABU7W7S9_9FLAO</name>
<dbReference type="GO" id="GO:0008113">
    <property type="term" value="F:peptide-methionine (S)-S-oxide reductase activity"/>
    <property type="evidence" value="ECO:0007669"/>
    <property type="project" value="UniProtKB-EC"/>
</dbReference>
<dbReference type="Pfam" id="PF01625">
    <property type="entry name" value="PMSR"/>
    <property type="match status" value="1"/>
</dbReference>
<sequence>MSKNIQIATIGGGCFWCTEAVFEEVKGVEKVVSGYSGGTVPGRPTYREICSGLTGHAEVVQVTFDADVISYQDILIIFMTTHNPTTLNQQGADRGTQYRSVIFYHNEEQKKTAKLVLNELAVYFEKPIVTEITKAQTFFEAEKEHQDFYKNNPDYGYCTFVIDPKLHKLRQLHSDKLK</sequence>
<evidence type="ECO:0000256" key="4">
    <source>
        <dbReference type="HAMAP-Rule" id="MF_01401"/>
    </source>
</evidence>
<dbReference type="Gene3D" id="3.30.1060.10">
    <property type="entry name" value="Peptide methionine sulphoxide reductase MsrA"/>
    <property type="match status" value="1"/>
</dbReference>
<dbReference type="RefSeq" id="WP_331810751.1">
    <property type="nucleotide sequence ID" value="NZ_JAZHOU010000005.1"/>
</dbReference>
<dbReference type="PANTHER" id="PTHR43774">
    <property type="entry name" value="PEPTIDE METHIONINE SULFOXIDE REDUCTASE"/>
    <property type="match status" value="1"/>
</dbReference>
<dbReference type="PANTHER" id="PTHR43774:SF1">
    <property type="entry name" value="PEPTIDE METHIONINE SULFOXIDE REDUCTASE MSRA 2"/>
    <property type="match status" value="1"/>
</dbReference>